<dbReference type="PANTHER" id="PTHR30330">
    <property type="entry name" value="AGSS FAMILY TRANSPORTER, SODIUM-ALANINE"/>
    <property type="match status" value="1"/>
</dbReference>
<keyword evidence="7 9" id="KW-1133">Transmembrane helix</keyword>
<dbReference type="NCBIfam" id="TIGR00835">
    <property type="entry name" value="agcS"/>
    <property type="match status" value="1"/>
</dbReference>
<dbReference type="RefSeq" id="WP_058859575.1">
    <property type="nucleotide sequence ID" value="NZ_BJZR01000015.1"/>
</dbReference>
<feature type="transmembrane region" description="Helical" evidence="9">
    <location>
        <begin position="399"/>
        <end position="419"/>
    </location>
</feature>
<accession>A0A0U2WX56</accession>
<feature type="transmembrane region" description="Helical" evidence="9">
    <location>
        <begin position="356"/>
        <end position="379"/>
    </location>
</feature>
<evidence type="ECO:0000256" key="2">
    <source>
        <dbReference type="ARBA" id="ARBA00009261"/>
    </source>
</evidence>
<keyword evidence="13" id="KW-1185">Reference proteome</keyword>
<keyword evidence="8 9" id="KW-0472">Membrane</keyword>
<evidence type="ECO:0000256" key="7">
    <source>
        <dbReference type="ARBA" id="ARBA00022989"/>
    </source>
</evidence>
<evidence type="ECO:0000313" key="13">
    <source>
        <dbReference type="Proteomes" id="UP000321155"/>
    </source>
</evidence>
<dbReference type="AlphaFoldDB" id="A0A0U2WX56"/>
<evidence type="ECO:0000256" key="9">
    <source>
        <dbReference type="RuleBase" id="RU363064"/>
    </source>
</evidence>
<dbReference type="KEGG" id="kfv:AS188_15405"/>
<feature type="transmembrane region" description="Helical" evidence="9">
    <location>
        <begin position="313"/>
        <end position="333"/>
    </location>
</feature>
<organism evidence="10 12">
    <name type="scientific">Kocuria flava</name>
    <dbReference type="NCBI Taxonomy" id="446860"/>
    <lineage>
        <taxon>Bacteria</taxon>
        <taxon>Bacillati</taxon>
        <taxon>Actinomycetota</taxon>
        <taxon>Actinomycetes</taxon>
        <taxon>Micrococcales</taxon>
        <taxon>Micrococcaceae</taxon>
        <taxon>Kocuria</taxon>
    </lineage>
</organism>
<keyword evidence="4 9" id="KW-1003">Cell membrane</keyword>
<gene>
    <name evidence="11" type="primary">agcS-1</name>
    <name evidence="10" type="ORF">AS188_15405</name>
    <name evidence="11" type="ORF">KFL01_08850</name>
</gene>
<feature type="transmembrane region" description="Helical" evidence="9">
    <location>
        <begin position="152"/>
        <end position="169"/>
    </location>
</feature>
<dbReference type="Proteomes" id="UP000057181">
    <property type="component" value="Chromosome"/>
</dbReference>
<dbReference type="OrthoDB" id="9806926at2"/>
<feature type="transmembrane region" description="Helical" evidence="9">
    <location>
        <begin position="12"/>
        <end position="35"/>
    </location>
</feature>
<evidence type="ECO:0000313" key="11">
    <source>
        <dbReference type="EMBL" id="GEO91579.1"/>
    </source>
</evidence>
<reference evidence="10 12" key="1">
    <citation type="submission" date="2015-11" db="EMBL/GenBank/DDBJ databases">
        <title>Complete Genome Sequence of Kocuria flava strain HO-9041.</title>
        <authorList>
            <person name="Zhou M."/>
            <person name="Dai J."/>
        </authorList>
    </citation>
    <scope>NUCLEOTIDE SEQUENCE [LARGE SCALE GENOMIC DNA]</scope>
    <source>
        <strain evidence="10 12">HO-9041</strain>
    </source>
</reference>
<feature type="transmembrane region" description="Helical" evidence="9">
    <location>
        <begin position="425"/>
        <end position="442"/>
    </location>
</feature>
<evidence type="ECO:0000256" key="5">
    <source>
        <dbReference type="ARBA" id="ARBA00022692"/>
    </source>
</evidence>
<dbReference type="EMBL" id="CP013254">
    <property type="protein sequence ID" value="ALU40900.1"/>
    <property type="molecule type" value="Genomic_DNA"/>
</dbReference>
<evidence type="ECO:0000256" key="1">
    <source>
        <dbReference type="ARBA" id="ARBA00004651"/>
    </source>
</evidence>
<dbReference type="GO" id="GO:0005886">
    <property type="term" value="C:plasma membrane"/>
    <property type="evidence" value="ECO:0007669"/>
    <property type="project" value="UniProtKB-SubCell"/>
</dbReference>
<dbReference type="FunFam" id="1.20.1740.10:FF:000004">
    <property type="entry name" value="Sodium:alanine symporter family protein"/>
    <property type="match status" value="1"/>
</dbReference>
<dbReference type="InterPro" id="IPR001463">
    <property type="entry name" value="Na/Ala_symport"/>
</dbReference>
<keyword evidence="6 9" id="KW-0769">Symport</keyword>
<proteinExistence type="inferred from homology"/>
<keyword evidence="3 9" id="KW-0813">Transport</keyword>
<dbReference type="GO" id="GO:0005283">
    <property type="term" value="F:amino acid:sodium symporter activity"/>
    <property type="evidence" value="ECO:0007669"/>
    <property type="project" value="InterPro"/>
</dbReference>
<keyword evidence="5 9" id="KW-0812">Transmembrane</keyword>
<dbReference type="Gene3D" id="1.20.1740.10">
    <property type="entry name" value="Amino acid/polyamine transporter I"/>
    <property type="match status" value="1"/>
</dbReference>
<feature type="transmembrane region" description="Helical" evidence="9">
    <location>
        <begin position="245"/>
        <end position="271"/>
    </location>
</feature>
<dbReference type="EMBL" id="BJZR01000015">
    <property type="protein sequence ID" value="GEO91579.1"/>
    <property type="molecule type" value="Genomic_DNA"/>
</dbReference>
<feature type="transmembrane region" description="Helical" evidence="9">
    <location>
        <begin position="189"/>
        <end position="208"/>
    </location>
</feature>
<evidence type="ECO:0000256" key="8">
    <source>
        <dbReference type="ARBA" id="ARBA00023136"/>
    </source>
</evidence>
<reference evidence="11 13" key="2">
    <citation type="submission" date="2019-07" db="EMBL/GenBank/DDBJ databases">
        <title>Whole genome shotgun sequence of Kocuria flava NBRC 107626.</title>
        <authorList>
            <person name="Hosoyama A."/>
            <person name="Uohara A."/>
            <person name="Ohji S."/>
            <person name="Ichikawa N."/>
        </authorList>
    </citation>
    <scope>NUCLEOTIDE SEQUENCE [LARGE SCALE GENOMIC DNA]</scope>
    <source>
        <strain evidence="11 13">NBRC 107626</strain>
    </source>
</reference>
<dbReference type="Proteomes" id="UP000321155">
    <property type="component" value="Unassembled WGS sequence"/>
</dbReference>
<evidence type="ECO:0000313" key="10">
    <source>
        <dbReference type="EMBL" id="ALU40900.1"/>
    </source>
</evidence>
<dbReference type="PANTHER" id="PTHR30330:SF3">
    <property type="entry name" value="TRANSCRIPTIONAL REGULATOR, LRP FAMILY"/>
    <property type="match status" value="1"/>
</dbReference>
<sequence>MLQSIESALGTLGGIIWGPYVLIPLLLLTGLYLTVRLGGLQFRKLGSALRLALFERKDAEASGGDVSQFQALTTALAATVGTGNIVGVATAISIGGPGALFWMWVTGLLGMASKYSEAFLAVRYRTTDAKGEISGGPQYYLERGIRSGFGKFLALFFAVAAALAAFGIGNMTQGNSIASNVESSFGLPTWLTGIVLTAFTFAVLVGGIKSIGRVTAAFVPIMIIFYVLGALFILVVNVAELPAAIALIFTDAFTGTSAVGGFAGSAIMMAVQMGVARGLFSNESGMGSAAIAAAAAQTTHPVRQGLVSMTQTFIDTLVVVSFTGLVLITTGVWERGADFAATMTGDAFSSGLPGQWGHYIVTVGLVMFAYSTILGWAYYGERCMERLFGRPAVMPYRVVFSLVVFVGCTVPLAVVWNFADVMNGLMAIPNLIGLLLLSGLIARETKHYLDNDPKLHADRKQVEAFMEGHPGAIDSYERTGR</sequence>
<name>A0A0U2WX56_9MICC</name>
<evidence type="ECO:0000256" key="4">
    <source>
        <dbReference type="ARBA" id="ARBA00022475"/>
    </source>
</evidence>
<evidence type="ECO:0000256" key="6">
    <source>
        <dbReference type="ARBA" id="ARBA00022847"/>
    </source>
</evidence>
<dbReference type="Pfam" id="PF01235">
    <property type="entry name" value="Na_Ala_symp"/>
    <property type="match status" value="1"/>
</dbReference>
<comment type="subcellular location">
    <subcellularLocation>
        <location evidence="1 9">Cell membrane</location>
        <topology evidence="1 9">Multi-pass membrane protein</topology>
    </subcellularLocation>
</comment>
<comment type="similarity">
    <text evidence="2 9">Belongs to the alanine or glycine:cation symporter (AGCS) (TC 2.A.25) family.</text>
</comment>
<protein>
    <submittedName>
        <fullName evidence="10">Sodium:alanine symporter</fullName>
    </submittedName>
    <submittedName>
        <fullName evidence="11">Transporter</fullName>
    </submittedName>
</protein>
<feature type="transmembrane region" description="Helical" evidence="9">
    <location>
        <begin position="215"/>
        <end position="239"/>
    </location>
</feature>
<evidence type="ECO:0000313" key="12">
    <source>
        <dbReference type="Proteomes" id="UP000057181"/>
    </source>
</evidence>
<evidence type="ECO:0000256" key="3">
    <source>
        <dbReference type="ARBA" id="ARBA00022448"/>
    </source>
</evidence>
<dbReference type="PRINTS" id="PR00175">
    <property type="entry name" value="NAALASMPORT"/>
</dbReference>